<gene>
    <name evidence="3" type="ORF">CANTEDRAFT_137418</name>
</gene>
<feature type="chain" id="PRO_5003442852" description="PA14 domain-containing protein" evidence="1">
    <location>
        <begin position="23"/>
        <end position="247"/>
    </location>
</feature>
<dbReference type="HOGENOM" id="CLU_098504_0_0_1"/>
<evidence type="ECO:0000313" key="3">
    <source>
        <dbReference type="EMBL" id="EGV60947.1"/>
    </source>
</evidence>
<dbReference type="Proteomes" id="UP000000707">
    <property type="component" value="Unassembled WGS sequence"/>
</dbReference>
<dbReference type="AlphaFoldDB" id="G3BDF6"/>
<dbReference type="OrthoDB" id="4026289at2759"/>
<protein>
    <recommendedName>
        <fullName evidence="2">PA14 domain-containing protein</fullName>
    </recommendedName>
</protein>
<feature type="signal peptide" evidence="1">
    <location>
        <begin position="1"/>
        <end position="22"/>
    </location>
</feature>
<evidence type="ECO:0000313" key="4">
    <source>
        <dbReference type="Proteomes" id="UP000000707"/>
    </source>
</evidence>
<feature type="non-terminal residue" evidence="3">
    <location>
        <position position="247"/>
    </location>
</feature>
<evidence type="ECO:0000259" key="2">
    <source>
        <dbReference type="PROSITE" id="PS51820"/>
    </source>
</evidence>
<keyword evidence="4" id="KW-1185">Reference proteome</keyword>
<dbReference type="eggNOG" id="ENOG502SQPX">
    <property type="taxonomic scope" value="Eukaryota"/>
</dbReference>
<dbReference type="Gene3D" id="2.60.120.1560">
    <property type="match status" value="1"/>
</dbReference>
<dbReference type="InterPro" id="IPR037524">
    <property type="entry name" value="PA14/GLEYA"/>
</dbReference>
<accession>G3BDF6</accession>
<dbReference type="PROSITE" id="PS51820">
    <property type="entry name" value="PA14"/>
    <property type="match status" value="1"/>
</dbReference>
<keyword evidence="1" id="KW-0732">Signal</keyword>
<dbReference type="EMBL" id="GL996528">
    <property type="protein sequence ID" value="EGV60947.1"/>
    <property type="molecule type" value="Genomic_DNA"/>
</dbReference>
<organism evidence="4">
    <name type="scientific">Candida tenuis (strain ATCC 10573 / BCRC 21748 / CBS 615 / JCM 9827 / NBRC 10315 / NRRL Y-1498 / VKM Y-70)</name>
    <name type="common">Yeast</name>
    <name type="synonym">Yamadazyma tenuis</name>
    <dbReference type="NCBI Taxonomy" id="590646"/>
    <lineage>
        <taxon>Eukaryota</taxon>
        <taxon>Fungi</taxon>
        <taxon>Dikarya</taxon>
        <taxon>Ascomycota</taxon>
        <taxon>Saccharomycotina</taxon>
        <taxon>Pichiomycetes</taxon>
        <taxon>Debaryomycetaceae</taxon>
        <taxon>Yamadazyma</taxon>
    </lineage>
</organism>
<dbReference type="SMART" id="SM00758">
    <property type="entry name" value="PA14"/>
    <property type="match status" value="1"/>
</dbReference>
<dbReference type="InterPro" id="IPR011658">
    <property type="entry name" value="PA14_dom"/>
</dbReference>
<sequence length="247" mass="26207">MSIWFTINVLVIVQFLCAVATADTIGGCRPPSVDKGLYAEYINTTLDEYPFSNQSEATAALSAIDNSEAGLSWGGVTSQNFNFATPADSAVYAELYGKTVNVGYFGLRLSGYFYATTTGDYTFDISNADDTASITLGAGVAMDCCGSGPLTGNLDENAYYIQGSGSTTATETVTLTAGVYYPIKIVYYQEGGPSSFTMSVTYPDDITHTSDIDWYSSTDNSTSCPYSVTTTVTWTGTDTETVTVTGS</sequence>
<feature type="domain" description="PA14" evidence="2">
    <location>
        <begin position="32"/>
        <end position="214"/>
    </location>
</feature>
<name>G3BDF6_CANTC</name>
<dbReference type="InterPro" id="IPR018871">
    <property type="entry name" value="GLEYA_adhesin_domain"/>
</dbReference>
<evidence type="ECO:0000256" key="1">
    <source>
        <dbReference type="SAM" id="SignalP"/>
    </source>
</evidence>
<reference evidence="3 4" key="1">
    <citation type="journal article" date="2011" name="Proc. Natl. Acad. Sci. U.S.A.">
        <title>Comparative genomics of xylose-fermenting fungi for enhanced biofuel production.</title>
        <authorList>
            <person name="Wohlbach D.J."/>
            <person name="Kuo A."/>
            <person name="Sato T.K."/>
            <person name="Potts K.M."/>
            <person name="Salamov A.A."/>
            <person name="LaButti K.M."/>
            <person name="Sun H."/>
            <person name="Clum A."/>
            <person name="Pangilinan J.L."/>
            <person name="Lindquist E.A."/>
            <person name="Lucas S."/>
            <person name="Lapidus A."/>
            <person name="Jin M."/>
            <person name="Gunawan C."/>
            <person name="Balan V."/>
            <person name="Dale B.E."/>
            <person name="Jeffries T.W."/>
            <person name="Zinkel R."/>
            <person name="Barry K.W."/>
            <person name="Grigoriev I.V."/>
            <person name="Gasch A.P."/>
        </authorList>
    </citation>
    <scope>NUCLEOTIDE SEQUENCE [LARGE SCALE GENOMIC DNA]</scope>
    <source>
        <strain evidence="4">ATCC 10573 / BCRC 21748 / CBS 615 / JCM 9827 / NBRC 10315 / NRRL Y-1498 / VKM Y-70</strain>
    </source>
</reference>
<dbReference type="SUPFAM" id="SSF56988">
    <property type="entry name" value="Anthrax protective antigen"/>
    <property type="match status" value="1"/>
</dbReference>
<dbReference type="Pfam" id="PF10528">
    <property type="entry name" value="GLEYA"/>
    <property type="match status" value="1"/>
</dbReference>
<proteinExistence type="predicted"/>